<proteinExistence type="predicted"/>
<reference evidence="1" key="1">
    <citation type="submission" date="2023-10" db="EMBL/GenBank/DDBJ databases">
        <authorList>
            <person name="Chen Y."/>
            <person name="Shah S."/>
            <person name="Dougan E. K."/>
            <person name="Thang M."/>
            <person name="Chan C."/>
        </authorList>
    </citation>
    <scope>NUCLEOTIDE SEQUENCE [LARGE SCALE GENOMIC DNA]</scope>
</reference>
<protein>
    <submittedName>
        <fullName evidence="1">Uncharacterized protein</fullName>
    </submittedName>
</protein>
<keyword evidence="2" id="KW-1185">Reference proteome</keyword>
<name>A0ABN9X002_9DINO</name>
<accession>A0ABN9X002</accession>
<evidence type="ECO:0000313" key="2">
    <source>
        <dbReference type="Proteomes" id="UP001189429"/>
    </source>
</evidence>
<comment type="caution">
    <text evidence="1">The sequence shown here is derived from an EMBL/GenBank/DDBJ whole genome shotgun (WGS) entry which is preliminary data.</text>
</comment>
<dbReference type="Proteomes" id="UP001189429">
    <property type="component" value="Unassembled WGS sequence"/>
</dbReference>
<gene>
    <name evidence="1" type="ORF">PCOR1329_LOCUS71282</name>
</gene>
<sequence length="151" mass="17326">MIAQPSTEKTFSLFYQLASARLAHRVVLRQFGLTLFDATFTPCYSFGATLEVVIRQPNTIFLFRHGAALRVLHYPSDNRRGPVHKMTHNTHCTDGNSFRVRGDPLRYLRHCFHELCTKHFTKQVIGLSEIEMPCLMRCLAVRCLVNFSGPQ</sequence>
<dbReference type="EMBL" id="CAUYUJ010019456">
    <property type="protein sequence ID" value="CAK0891300.1"/>
    <property type="molecule type" value="Genomic_DNA"/>
</dbReference>
<evidence type="ECO:0000313" key="1">
    <source>
        <dbReference type="EMBL" id="CAK0891300.1"/>
    </source>
</evidence>
<organism evidence="1 2">
    <name type="scientific">Prorocentrum cordatum</name>
    <dbReference type="NCBI Taxonomy" id="2364126"/>
    <lineage>
        <taxon>Eukaryota</taxon>
        <taxon>Sar</taxon>
        <taxon>Alveolata</taxon>
        <taxon>Dinophyceae</taxon>
        <taxon>Prorocentrales</taxon>
        <taxon>Prorocentraceae</taxon>
        <taxon>Prorocentrum</taxon>
    </lineage>
</organism>